<comment type="similarity">
    <text evidence="2">Belongs to the NAD(P)-dependent epimerase/dehydratase family. Dihydroflavonol-4-reductase subfamily.</text>
</comment>
<dbReference type="PANTHER" id="PTHR10366">
    <property type="entry name" value="NAD DEPENDENT EPIMERASE/DEHYDRATASE"/>
    <property type="match status" value="1"/>
</dbReference>
<dbReference type="Proteomes" id="UP001304298">
    <property type="component" value="Unassembled WGS sequence"/>
</dbReference>
<dbReference type="RefSeq" id="WP_323326643.1">
    <property type="nucleotide sequence ID" value="NZ_JAYFSI010000002.1"/>
</dbReference>
<evidence type="ECO:0000256" key="1">
    <source>
        <dbReference type="ARBA" id="ARBA00023002"/>
    </source>
</evidence>
<dbReference type="Pfam" id="PF01370">
    <property type="entry name" value="Epimerase"/>
    <property type="match status" value="1"/>
</dbReference>
<organism evidence="4 5">
    <name type="scientific">Amycolatopsis heterodermiae</name>
    <dbReference type="NCBI Taxonomy" id="3110235"/>
    <lineage>
        <taxon>Bacteria</taxon>
        <taxon>Bacillati</taxon>
        <taxon>Actinomycetota</taxon>
        <taxon>Actinomycetes</taxon>
        <taxon>Pseudonocardiales</taxon>
        <taxon>Pseudonocardiaceae</taxon>
        <taxon>Amycolatopsis</taxon>
    </lineage>
</organism>
<keyword evidence="5" id="KW-1185">Reference proteome</keyword>
<evidence type="ECO:0000313" key="4">
    <source>
        <dbReference type="EMBL" id="MEA5360470.1"/>
    </source>
</evidence>
<evidence type="ECO:0000313" key="5">
    <source>
        <dbReference type="Proteomes" id="UP001304298"/>
    </source>
</evidence>
<dbReference type="InterPro" id="IPR036291">
    <property type="entry name" value="NAD(P)-bd_dom_sf"/>
</dbReference>
<reference evidence="4 5" key="1">
    <citation type="submission" date="2023-12" db="EMBL/GenBank/DDBJ databases">
        <title>Amycolatopsis sp. V23-08.</title>
        <authorList>
            <person name="Somphong A."/>
        </authorList>
    </citation>
    <scope>NUCLEOTIDE SEQUENCE [LARGE SCALE GENOMIC DNA]</scope>
    <source>
        <strain evidence="4 5">V23-08</strain>
    </source>
</reference>
<feature type="domain" description="NAD-dependent epimerase/dehydratase" evidence="3">
    <location>
        <begin position="5"/>
        <end position="246"/>
    </location>
</feature>
<dbReference type="PANTHER" id="PTHR10366:SF564">
    <property type="entry name" value="STEROL-4-ALPHA-CARBOXYLATE 3-DEHYDROGENASE, DECARBOXYLATING"/>
    <property type="match status" value="1"/>
</dbReference>
<keyword evidence="1" id="KW-0560">Oxidoreductase</keyword>
<dbReference type="InterPro" id="IPR001509">
    <property type="entry name" value="Epimerase_deHydtase"/>
</dbReference>
<dbReference type="EMBL" id="JAYFSI010000002">
    <property type="protein sequence ID" value="MEA5360470.1"/>
    <property type="molecule type" value="Genomic_DNA"/>
</dbReference>
<comment type="caution">
    <text evidence="4">The sequence shown here is derived from an EMBL/GenBank/DDBJ whole genome shotgun (WGS) entry which is preliminary data.</text>
</comment>
<name>A0ABU5R3P6_9PSEU</name>
<gene>
    <name evidence="4" type="ORF">VA596_13065</name>
</gene>
<dbReference type="SUPFAM" id="SSF51735">
    <property type="entry name" value="NAD(P)-binding Rossmann-fold domains"/>
    <property type="match status" value="1"/>
</dbReference>
<accession>A0ABU5R3P6</accession>
<dbReference type="InterPro" id="IPR050425">
    <property type="entry name" value="NAD(P)_dehydrat-like"/>
</dbReference>
<dbReference type="Gene3D" id="3.40.50.720">
    <property type="entry name" value="NAD(P)-binding Rossmann-like Domain"/>
    <property type="match status" value="1"/>
</dbReference>
<protein>
    <submittedName>
        <fullName evidence="4">NAD-dependent epimerase/dehydratase family protein</fullName>
    </submittedName>
</protein>
<evidence type="ECO:0000256" key="2">
    <source>
        <dbReference type="ARBA" id="ARBA00023445"/>
    </source>
</evidence>
<proteinExistence type="inferred from homology"/>
<sequence length="344" mass="36534">MAGSVLVTGGTGYVAGWCIAELLGRGYDVRATVRDASRGDRVRRAVATVSDRVDHLEFAVADLTADDGWKEAMDGCDYVLHVASPLGADAAGAKDEAQALLVPARDGTVRVLRAAAAAGVRRVVMTSAANTASPSSYADDGVTDETLWTDLDAPKLLPYRRSKTAAELAAWEFMDAHEGPMTLATVLPGAVFGPVLSAGTLGSVQIIARLLSGAMPGTPRIGLEVVDVRDLADVHVRAMTAPEAAGQRFLATGEFLWMHDIARILRDGLGEAGSKVPTRRLPDIAVRAAALFDRSLRDIMPGLGRRNRHSIAKAKRLLDWSPRPAEVSVLDCARSLIEHEVVGK</sequence>
<evidence type="ECO:0000259" key="3">
    <source>
        <dbReference type="Pfam" id="PF01370"/>
    </source>
</evidence>